<protein>
    <recommendedName>
        <fullName evidence="3">Pyrroline-5-carboxylate reductase</fullName>
    </recommendedName>
</protein>
<evidence type="ECO:0000256" key="1">
    <source>
        <dbReference type="SAM" id="MobiDB-lite"/>
    </source>
</evidence>
<proteinExistence type="predicted"/>
<name>A0A382ECV0_9ZZZZ</name>
<dbReference type="AlphaFoldDB" id="A0A382ECV0"/>
<organism evidence="2">
    <name type="scientific">marine metagenome</name>
    <dbReference type="NCBI Taxonomy" id="408172"/>
    <lineage>
        <taxon>unclassified sequences</taxon>
        <taxon>metagenomes</taxon>
        <taxon>ecological metagenomes</taxon>
    </lineage>
</organism>
<evidence type="ECO:0000313" key="2">
    <source>
        <dbReference type="EMBL" id="SVB48508.1"/>
    </source>
</evidence>
<dbReference type="InterPro" id="IPR007475">
    <property type="entry name" value="UbiK"/>
</dbReference>
<sequence>MQTRNRLLDDIAKVANSAAGTFAGVKEEIENLIRHRVESLMADMNMVNRDEFNAVKAMVAKSRSEQERLEAKVKQLEAKINKPVKRSQPRKKATTKKQQPKI</sequence>
<feature type="compositionally biased region" description="Basic residues" evidence="1">
    <location>
        <begin position="82"/>
        <end position="102"/>
    </location>
</feature>
<feature type="region of interest" description="Disordered" evidence="1">
    <location>
        <begin position="77"/>
        <end position="102"/>
    </location>
</feature>
<dbReference type="Pfam" id="PF04380">
    <property type="entry name" value="BMFP"/>
    <property type="match status" value="1"/>
</dbReference>
<evidence type="ECO:0008006" key="3">
    <source>
        <dbReference type="Google" id="ProtNLM"/>
    </source>
</evidence>
<gene>
    <name evidence="2" type="ORF">METZ01_LOCUS201362</name>
</gene>
<dbReference type="EMBL" id="UINC01043866">
    <property type="protein sequence ID" value="SVB48508.1"/>
    <property type="molecule type" value="Genomic_DNA"/>
</dbReference>
<reference evidence="2" key="1">
    <citation type="submission" date="2018-05" db="EMBL/GenBank/DDBJ databases">
        <authorList>
            <person name="Lanie J.A."/>
            <person name="Ng W.-L."/>
            <person name="Kazmierczak K.M."/>
            <person name="Andrzejewski T.M."/>
            <person name="Davidsen T.M."/>
            <person name="Wayne K.J."/>
            <person name="Tettelin H."/>
            <person name="Glass J.I."/>
            <person name="Rusch D."/>
            <person name="Podicherti R."/>
            <person name="Tsui H.-C.T."/>
            <person name="Winkler M.E."/>
        </authorList>
    </citation>
    <scope>NUCLEOTIDE SEQUENCE</scope>
</reference>
<accession>A0A382ECV0</accession>